<feature type="transmembrane region" description="Helical" evidence="11">
    <location>
        <begin position="247"/>
        <end position="269"/>
    </location>
</feature>
<accession>A0A9P8VUS5</accession>
<feature type="transmembrane region" description="Helical" evidence="11">
    <location>
        <begin position="69"/>
        <end position="92"/>
    </location>
</feature>
<dbReference type="PANTHER" id="PTHR21576:SF45">
    <property type="entry name" value="TRANSPORTER MCH1-RELATED"/>
    <property type="match status" value="1"/>
</dbReference>
<evidence type="ECO:0000256" key="11">
    <source>
        <dbReference type="SAM" id="Phobius"/>
    </source>
</evidence>
<keyword evidence="3" id="KW-0813">Transport</keyword>
<reference evidence="12 13" key="1">
    <citation type="journal article" date="2021" name="Nat. Commun.">
        <title>Genetic determinants of endophytism in the Arabidopsis root mycobiome.</title>
        <authorList>
            <person name="Mesny F."/>
            <person name="Miyauchi S."/>
            <person name="Thiergart T."/>
            <person name="Pickel B."/>
            <person name="Atanasova L."/>
            <person name="Karlsson M."/>
            <person name="Huettel B."/>
            <person name="Barry K.W."/>
            <person name="Haridas S."/>
            <person name="Chen C."/>
            <person name="Bauer D."/>
            <person name="Andreopoulos W."/>
            <person name="Pangilinan J."/>
            <person name="LaButti K."/>
            <person name="Riley R."/>
            <person name="Lipzen A."/>
            <person name="Clum A."/>
            <person name="Drula E."/>
            <person name="Henrissat B."/>
            <person name="Kohler A."/>
            <person name="Grigoriev I.V."/>
            <person name="Martin F.M."/>
            <person name="Hacquard S."/>
        </authorList>
    </citation>
    <scope>NUCLEOTIDE SEQUENCE [LARGE SCALE GENOMIC DNA]</scope>
    <source>
        <strain evidence="12 13">MPI-CAGE-CH-0241</strain>
    </source>
</reference>
<protein>
    <recommendedName>
        <fullName evidence="9">Probable transporter MCH1</fullName>
    </recommendedName>
</protein>
<keyword evidence="13" id="KW-1185">Reference proteome</keyword>
<dbReference type="SUPFAM" id="SSF103473">
    <property type="entry name" value="MFS general substrate transporter"/>
    <property type="match status" value="1"/>
</dbReference>
<feature type="transmembrane region" description="Helical" evidence="11">
    <location>
        <begin position="348"/>
        <end position="371"/>
    </location>
</feature>
<dbReference type="PANTHER" id="PTHR21576">
    <property type="entry name" value="UNCHARACTERIZED NODULIN-LIKE PROTEIN"/>
    <property type="match status" value="1"/>
</dbReference>
<evidence type="ECO:0000313" key="12">
    <source>
        <dbReference type="EMBL" id="KAH6879904.1"/>
    </source>
</evidence>
<comment type="subcellular location">
    <subcellularLocation>
        <location evidence="1">Vacuole membrane</location>
        <topology evidence="1">Multi-pass membrane protein</topology>
    </subcellularLocation>
</comment>
<comment type="similarity">
    <text evidence="2">Belongs to the major facilitator superfamily.</text>
</comment>
<dbReference type="Gene3D" id="1.20.1250.20">
    <property type="entry name" value="MFS general substrate transporter like domains"/>
    <property type="match status" value="1"/>
</dbReference>
<feature type="transmembrane region" description="Helical" evidence="11">
    <location>
        <begin position="433"/>
        <end position="455"/>
    </location>
</feature>
<dbReference type="Proteomes" id="UP000777438">
    <property type="component" value="Unassembled WGS sequence"/>
</dbReference>
<evidence type="ECO:0000256" key="5">
    <source>
        <dbReference type="ARBA" id="ARBA00022692"/>
    </source>
</evidence>
<organism evidence="12 13">
    <name type="scientific">Thelonectria olida</name>
    <dbReference type="NCBI Taxonomy" id="1576542"/>
    <lineage>
        <taxon>Eukaryota</taxon>
        <taxon>Fungi</taxon>
        <taxon>Dikarya</taxon>
        <taxon>Ascomycota</taxon>
        <taxon>Pezizomycotina</taxon>
        <taxon>Sordariomycetes</taxon>
        <taxon>Hypocreomycetidae</taxon>
        <taxon>Hypocreales</taxon>
        <taxon>Nectriaceae</taxon>
        <taxon>Thelonectria</taxon>
    </lineage>
</organism>
<dbReference type="InterPro" id="IPR036259">
    <property type="entry name" value="MFS_trans_sf"/>
</dbReference>
<evidence type="ECO:0000256" key="9">
    <source>
        <dbReference type="ARBA" id="ARBA00039330"/>
    </source>
</evidence>
<dbReference type="OrthoDB" id="199930at2759"/>
<dbReference type="InterPro" id="IPR011701">
    <property type="entry name" value="MFS"/>
</dbReference>
<evidence type="ECO:0000256" key="7">
    <source>
        <dbReference type="ARBA" id="ARBA00023136"/>
    </source>
</evidence>
<feature type="transmembrane region" description="Helical" evidence="11">
    <location>
        <begin position="167"/>
        <end position="195"/>
    </location>
</feature>
<dbReference type="AlphaFoldDB" id="A0A9P8VUS5"/>
<feature type="transmembrane region" description="Helical" evidence="11">
    <location>
        <begin position="499"/>
        <end position="522"/>
    </location>
</feature>
<keyword evidence="4" id="KW-0926">Vacuole</keyword>
<feature type="transmembrane region" description="Helical" evidence="11">
    <location>
        <begin position="135"/>
        <end position="155"/>
    </location>
</feature>
<evidence type="ECO:0000256" key="2">
    <source>
        <dbReference type="ARBA" id="ARBA00008335"/>
    </source>
</evidence>
<keyword evidence="5 11" id="KW-0812">Transmembrane</keyword>
<feature type="transmembrane region" description="Helical" evidence="11">
    <location>
        <begin position="207"/>
        <end position="227"/>
    </location>
</feature>
<evidence type="ECO:0000256" key="6">
    <source>
        <dbReference type="ARBA" id="ARBA00022989"/>
    </source>
</evidence>
<evidence type="ECO:0000256" key="1">
    <source>
        <dbReference type="ARBA" id="ARBA00004128"/>
    </source>
</evidence>
<evidence type="ECO:0000256" key="8">
    <source>
        <dbReference type="ARBA" id="ARBA00023180"/>
    </source>
</evidence>
<keyword evidence="7 11" id="KW-0472">Membrane</keyword>
<keyword evidence="6 11" id="KW-1133">Transmembrane helix</keyword>
<dbReference type="GO" id="GO:0022857">
    <property type="term" value="F:transmembrane transporter activity"/>
    <property type="evidence" value="ECO:0007669"/>
    <property type="project" value="InterPro"/>
</dbReference>
<evidence type="ECO:0000256" key="3">
    <source>
        <dbReference type="ARBA" id="ARBA00022448"/>
    </source>
</evidence>
<keyword evidence="8" id="KW-0325">Glycoprotein</keyword>
<dbReference type="EMBL" id="JAGPYM010000028">
    <property type="protein sequence ID" value="KAH6879904.1"/>
    <property type="molecule type" value="Genomic_DNA"/>
</dbReference>
<evidence type="ECO:0000256" key="4">
    <source>
        <dbReference type="ARBA" id="ARBA00022554"/>
    </source>
</evidence>
<sequence length="575" mass="61360">MTSLKRQPSPDHHPPHHRNLRSYLPQPGPSNSNSKHGSHDGFLSSSEVVLGSREESFDVPTAPGRQRGALCLASVLLITLTGGSINTFSFYGPRLLHDLHLTQYHIGSISTIMMTSAYSLIPVLGRLCQLTSPGFLSSIAAVFFGLGFLLLAWVFDAQADDGGRDVSISFTVCAAAFSLIGAATSAVVMGAMAACAKTFERSPSKGIIMSVPTACIAISGMVESQVAVRLFSRPVTQGYIIATELDVVRFCHFLAPLLFISGLAGSFGLRMPTIPTDRDSEEADVRPRAVSRMNYGAIKAPASSPTRQVVVETTLPDVSAVDCQLLSHNIRIRNPKDSSTPNLLRDPVLWLLAVASLLLHGVCEVFSLNVGSIMQSTSADATLTSSVESRISQHVAILAISTMSARFMVGFVFDRLCDHGIGSHDAQKPSRSIFRSPFIIVIVPATLGACGMMLLASLPTQSAGSVLDVVSCLVGLTYGAGSSLALISTLLWSSEQFPMAFGIINMTPAAGIGLYSSIYAFFFELRTSSPRHEDQCFGWVCYGAWAGSAIVGLVIAMVCVIGAGRVIKHRHVPFF</sequence>
<dbReference type="Pfam" id="PF07690">
    <property type="entry name" value="MFS_1"/>
    <property type="match status" value="1"/>
</dbReference>
<feature type="transmembrane region" description="Helical" evidence="11">
    <location>
        <begin position="104"/>
        <end position="123"/>
    </location>
</feature>
<evidence type="ECO:0000256" key="10">
    <source>
        <dbReference type="SAM" id="MobiDB-lite"/>
    </source>
</evidence>
<feature type="transmembrane region" description="Helical" evidence="11">
    <location>
        <begin position="542"/>
        <end position="567"/>
    </location>
</feature>
<dbReference type="GO" id="GO:0000329">
    <property type="term" value="C:fungal-type vacuole membrane"/>
    <property type="evidence" value="ECO:0007669"/>
    <property type="project" value="TreeGrafter"/>
</dbReference>
<proteinExistence type="inferred from homology"/>
<feature type="region of interest" description="Disordered" evidence="10">
    <location>
        <begin position="1"/>
        <end position="43"/>
    </location>
</feature>
<evidence type="ECO:0000313" key="13">
    <source>
        <dbReference type="Proteomes" id="UP000777438"/>
    </source>
</evidence>
<feature type="transmembrane region" description="Helical" evidence="11">
    <location>
        <begin position="467"/>
        <end position="492"/>
    </location>
</feature>
<comment type="caution">
    <text evidence="12">The sequence shown here is derived from an EMBL/GenBank/DDBJ whole genome shotgun (WGS) entry which is preliminary data.</text>
</comment>
<gene>
    <name evidence="12" type="ORF">B0T10DRAFT_157921</name>
</gene>
<name>A0A9P8VUS5_9HYPO</name>
<feature type="transmembrane region" description="Helical" evidence="11">
    <location>
        <begin position="391"/>
        <end position="413"/>
    </location>
</feature>